<dbReference type="GO" id="GO:0016020">
    <property type="term" value="C:membrane"/>
    <property type="evidence" value="ECO:0007669"/>
    <property type="project" value="UniProtKB-SubCell"/>
</dbReference>
<feature type="transmembrane region" description="Helical" evidence="5">
    <location>
        <begin position="159"/>
        <end position="185"/>
    </location>
</feature>
<feature type="transmembrane region" description="Helical" evidence="5">
    <location>
        <begin position="213"/>
        <end position="231"/>
    </location>
</feature>
<organism evidence="6 7">
    <name type="scientific">Babjeviella inositovora NRRL Y-12698</name>
    <dbReference type="NCBI Taxonomy" id="984486"/>
    <lineage>
        <taxon>Eukaryota</taxon>
        <taxon>Fungi</taxon>
        <taxon>Dikarya</taxon>
        <taxon>Ascomycota</taxon>
        <taxon>Saccharomycotina</taxon>
        <taxon>Pichiomycetes</taxon>
        <taxon>Serinales incertae sedis</taxon>
        <taxon>Babjeviella</taxon>
    </lineage>
</organism>
<keyword evidence="3 5" id="KW-1133">Transmembrane helix</keyword>
<dbReference type="SUPFAM" id="SSF103473">
    <property type="entry name" value="MFS general substrate transporter"/>
    <property type="match status" value="1"/>
</dbReference>
<dbReference type="GO" id="GO:0035348">
    <property type="term" value="P:acetyl-CoA transmembrane transport"/>
    <property type="evidence" value="ECO:0007669"/>
    <property type="project" value="InterPro"/>
</dbReference>
<accession>A0A1E3QN45</accession>
<dbReference type="InterPro" id="IPR024371">
    <property type="entry name" value="AcetylCoA_trans_1-like"/>
</dbReference>
<evidence type="ECO:0000256" key="4">
    <source>
        <dbReference type="ARBA" id="ARBA00023136"/>
    </source>
</evidence>
<dbReference type="GeneID" id="30148695"/>
<evidence type="ECO:0000256" key="3">
    <source>
        <dbReference type="ARBA" id="ARBA00022989"/>
    </source>
</evidence>
<protein>
    <recommendedName>
        <fullName evidence="8">Major facilitator superfamily (MFS) profile domain-containing protein</fullName>
    </recommendedName>
</protein>
<feature type="transmembrane region" description="Helical" evidence="5">
    <location>
        <begin position="470"/>
        <end position="489"/>
    </location>
</feature>
<feature type="transmembrane region" description="Helical" evidence="5">
    <location>
        <begin position="333"/>
        <end position="352"/>
    </location>
</feature>
<dbReference type="InterPro" id="IPR004752">
    <property type="entry name" value="AmpG_permease/AT-1"/>
</dbReference>
<feature type="transmembrane region" description="Helical" evidence="5">
    <location>
        <begin position="27"/>
        <end position="53"/>
    </location>
</feature>
<dbReference type="Pfam" id="PF13000">
    <property type="entry name" value="Acatn"/>
    <property type="match status" value="2"/>
</dbReference>
<name>A0A1E3QN45_9ASCO</name>
<dbReference type="OrthoDB" id="6415790at2759"/>
<proteinExistence type="predicted"/>
<dbReference type="GO" id="GO:0008521">
    <property type="term" value="F:acetyl-CoA transmembrane transporter activity"/>
    <property type="evidence" value="ECO:0007669"/>
    <property type="project" value="InterPro"/>
</dbReference>
<dbReference type="PANTHER" id="PTHR12778">
    <property type="entry name" value="SOLUTE CARRIER FAMILY 33 ACETYL-COA TRANSPORTER -RELATED"/>
    <property type="match status" value="1"/>
</dbReference>
<feature type="transmembrane region" description="Helical" evidence="5">
    <location>
        <begin position="302"/>
        <end position="321"/>
    </location>
</feature>
<evidence type="ECO:0008006" key="8">
    <source>
        <dbReference type="Google" id="ProtNLM"/>
    </source>
</evidence>
<comment type="subcellular location">
    <subcellularLocation>
        <location evidence="1">Membrane</location>
        <topology evidence="1">Multi-pass membrane protein</topology>
    </subcellularLocation>
</comment>
<dbReference type="STRING" id="984486.A0A1E3QN45"/>
<reference evidence="7" key="1">
    <citation type="submission" date="2016-05" db="EMBL/GenBank/DDBJ databases">
        <title>Comparative genomics of biotechnologically important yeasts.</title>
        <authorList>
            <consortium name="DOE Joint Genome Institute"/>
            <person name="Riley R."/>
            <person name="Haridas S."/>
            <person name="Wolfe K.H."/>
            <person name="Lopes M.R."/>
            <person name="Hittinger C.T."/>
            <person name="Goker M."/>
            <person name="Salamov A."/>
            <person name="Wisecaver J."/>
            <person name="Long T.M."/>
            <person name="Aerts A.L."/>
            <person name="Barry K."/>
            <person name="Choi C."/>
            <person name="Clum A."/>
            <person name="Coughlan A.Y."/>
            <person name="Deshpande S."/>
            <person name="Douglass A.P."/>
            <person name="Hanson S.J."/>
            <person name="Klenk H.-P."/>
            <person name="Labutti K."/>
            <person name="Lapidus A."/>
            <person name="Lindquist E."/>
            <person name="Lipzen A."/>
            <person name="Meier-Kolthoff J.P."/>
            <person name="Ohm R.A."/>
            <person name="Otillar R.P."/>
            <person name="Pangilinan J."/>
            <person name="Peng Y."/>
            <person name="Rokas A."/>
            <person name="Rosa C.A."/>
            <person name="Scheuner C."/>
            <person name="Sibirny A.A."/>
            <person name="Slot J.C."/>
            <person name="Stielow J.B."/>
            <person name="Sun H."/>
            <person name="Kurtzman C.P."/>
            <person name="Blackwell M."/>
            <person name="Grigoriev I.V."/>
            <person name="Jeffries T.W."/>
        </authorList>
    </citation>
    <scope>NUCLEOTIDE SEQUENCE [LARGE SCALE GENOMIC DNA]</scope>
    <source>
        <strain evidence="7">NRRL Y-12698</strain>
    </source>
</reference>
<keyword evidence="7" id="KW-1185">Reference proteome</keyword>
<dbReference type="EMBL" id="KV454433">
    <property type="protein sequence ID" value="ODQ79058.1"/>
    <property type="molecule type" value="Genomic_DNA"/>
</dbReference>
<sequence>MGDLNFGQTSTLRPRKDDNLPAVDRPAFFLLVLLYMLQGVPVGLAFGSVPFILKSHLSYAQVGIFSLAAYPYSLKLLWSPIIDAIFYPKLGRRRSWIIPVQLFSGLTLIFLGLRIETLLERPEENLTAITSAFFCLVFLCATQDIAVDGWALTILSPSALSFASTAQTIGINTGYFSSFTVFLAFNSPEFANKYLRKVPIDAGLVSLNGYLKFWGVMYLLITCIVMVVPEYPRHLAKYQKSGKRSTGLRAIANVYRSMFQVLKLRNVQLLILIHLVCKIGFQTNEAATNLKLLERGFLKEDLAITVLIDFPFEIIFGYYAARWSNGKSPLTPWLYGYLGRLLSAALAQFLVYNFPANGEVTKGYFVAVIMQHLLGSFMLTIQFVSICAFHTNIADPLIGGTYMTTLNTLSNFGGQWPRIIVLSMIDTFTVSTCQAPEGASPLEYGFSCVADAGKELCKALGGLCETTRDGYYYTNTVCIVLGLLIWVWLKKQVGGLQSLPISSWRVVQVCPRQK</sequence>
<evidence type="ECO:0000313" key="6">
    <source>
        <dbReference type="EMBL" id="ODQ79058.1"/>
    </source>
</evidence>
<dbReference type="PANTHER" id="PTHR12778:SF9">
    <property type="entry name" value="ACETYL-COENZYME A TRANSPORTER 1"/>
    <property type="match status" value="1"/>
</dbReference>
<feature type="transmembrane region" description="Helical" evidence="5">
    <location>
        <begin position="364"/>
        <end position="391"/>
    </location>
</feature>
<dbReference type="RefSeq" id="XP_018984386.1">
    <property type="nucleotide sequence ID" value="XM_019130842.1"/>
</dbReference>
<evidence type="ECO:0000313" key="7">
    <source>
        <dbReference type="Proteomes" id="UP000094336"/>
    </source>
</evidence>
<evidence type="ECO:0000256" key="5">
    <source>
        <dbReference type="SAM" id="Phobius"/>
    </source>
</evidence>
<gene>
    <name evidence="6" type="ORF">BABINDRAFT_171869</name>
</gene>
<dbReference type="FunFam" id="1.20.1250.20:FF:000289">
    <property type="entry name" value="Acetyl-coenzyme A transporter 1"/>
    <property type="match status" value="1"/>
</dbReference>
<evidence type="ECO:0000256" key="2">
    <source>
        <dbReference type="ARBA" id="ARBA00022692"/>
    </source>
</evidence>
<evidence type="ECO:0000256" key="1">
    <source>
        <dbReference type="ARBA" id="ARBA00004141"/>
    </source>
</evidence>
<feature type="transmembrane region" description="Helical" evidence="5">
    <location>
        <begin position="127"/>
        <end position="147"/>
    </location>
</feature>
<keyword evidence="2 5" id="KW-0812">Transmembrane</keyword>
<dbReference type="InterPro" id="IPR036259">
    <property type="entry name" value="MFS_trans_sf"/>
</dbReference>
<dbReference type="AlphaFoldDB" id="A0A1E3QN45"/>
<dbReference type="Proteomes" id="UP000094336">
    <property type="component" value="Unassembled WGS sequence"/>
</dbReference>
<feature type="transmembrane region" description="Helical" evidence="5">
    <location>
        <begin position="96"/>
        <end position="115"/>
    </location>
</feature>
<keyword evidence="4 5" id="KW-0472">Membrane</keyword>